<keyword evidence="2" id="KW-1185">Reference proteome</keyword>
<proteinExistence type="predicted"/>
<protein>
    <submittedName>
        <fullName evidence="1">Uncharacterized protein</fullName>
    </submittedName>
</protein>
<dbReference type="EMBL" id="CM056741">
    <property type="protein sequence ID" value="KAJ8683554.1"/>
    <property type="molecule type" value="Genomic_DNA"/>
</dbReference>
<dbReference type="Proteomes" id="UP001239111">
    <property type="component" value="Chromosome 1"/>
</dbReference>
<reference evidence="1" key="1">
    <citation type="submission" date="2023-04" db="EMBL/GenBank/DDBJ databases">
        <title>A chromosome-level genome assembly of the parasitoid wasp Eretmocerus hayati.</title>
        <authorList>
            <person name="Zhong Y."/>
            <person name="Liu S."/>
            <person name="Liu Y."/>
        </authorList>
    </citation>
    <scope>NUCLEOTIDE SEQUENCE</scope>
    <source>
        <strain evidence="1">ZJU_SS_LIU_2023</strain>
    </source>
</reference>
<accession>A0ACC2PLU7</accession>
<gene>
    <name evidence="1" type="ORF">QAD02_019346</name>
</gene>
<sequence>MGFIVLATSSLLVVLASSENLETAFKWRYIDYNWPSEAIRSEAISTGAYNISATIPLDVGVSQDGRVFLSLQGGRGVPARLGYVTRDETSTGPLLRPYPDWEWHQGDDCDTTIKEVFRIAIDKCNRLWVLDTGFEGFSKRICQPKLLVFDLNDDSLISRVTLPDEIVQEARTNQSLVATVIVETYGPKCQDTTEIVAQDSERLQYANGVKVIRGPAVPEEELWVLTDRYQQFLNNEIDFGDFNFYVLRSPVRSLIAGTKCELPPEISGALDLQPKY</sequence>
<evidence type="ECO:0000313" key="2">
    <source>
        <dbReference type="Proteomes" id="UP001239111"/>
    </source>
</evidence>
<evidence type="ECO:0000313" key="1">
    <source>
        <dbReference type="EMBL" id="KAJ8683554.1"/>
    </source>
</evidence>
<comment type="caution">
    <text evidence="1">The sequence shown here is derived from an EMBL/GenBank/DDBJ whole genome shotgun (WGS) entry which is preliminary data.</text>
</comment>
<organism evidence="1 2">
    <name type="scientific">Eretmocerus hayati</name>
    <dbReference type="NCBI Taxonomy" id="131215"/>
    <lineage>
        <taxon>Eukaryota</taxon>
        <taxon>Metazoa</taxon>
        <taxon>Ecdysozoa</taxon>
        <taxon>Arthropoda</taxon>
        <taxon>Hexapoda</taxon>
        <taxon>Insecta</taxon>
        <taxon>Pterygota</taxon>
        <taxon>Neoptera</taxon>
        <taxon>Endopterygota</taxon>
        <taxon>Hymenoptera</taxon>
        <taxon>Apocrita</taxon>
        <taxon>Proctotrupomorpha</taxon>
        <taxon>Chalcidoidea</taxon>
        <taxon>Aphelinidae</taxon>
        <taxon>Aphelininae</taxon>
        <taxon>Eretmocerus</taxon>
    </lineage>
</organism>
<name>A0ACC2PLU7_9HYME</name>